<dbReference type="PANTHER" id="PTHR42648">
    <property type="entry name" value="TRANSPOSASE, PUTATIVE-RELATED"/>
    <property type="match status" value="1"/>
</dbReference>
<dbReference type="AlphaFoldDB" id="A0A5B6VEJ1"/>
<accession>A0A5B6VEJ1</accession>
<evidence type="ECO:0000259" key="2">
    <source>
        <dbReference type="PROSITE" id="PS50994"/>
    </source>
</evidence>
<dbReference type="Pfam" id="PF22936">
    <property type="entry name" value="Pol_BBD"/>
    <property type="match status" value="1"/>
</dbReference>
<keyword evidence="1" id="KW-0645">Protease</keyword>
<evidence type="ECO:0000256" key="1">
    <source>
        <dbReference type="ARBA" id="ARBA00022670"/>
    </source>
</evidence>
<protein>
    <submittedName>
        <fullName evidence="3">Golgin subfamily A member 3-like</fullName>
    </submittedName>
</protein>
<dbReference type="Pfam" id="PF13976">
    <property type="entry name" value="gag_pre-integrs"/>
    <property type="match status" value="1"/>
</dbReference>
<comment type="caution">
    <text evidence="3">The sequence shown here is derived from an EMBL/GenBank/DDBJ whole genome shotgun (WGS) entry which is preliminary data.</text>
</comment>
<dbReference type="InterPro" id="IPR036397">
    <property type="entry name" value="RNaseH_sf"/>
</dbReference>
<keyword evidence="1" id="KW-0378">Hydrolase</keyword>
<dbReference type="PROSITE" id="PS50994">
    <property type="entry name" value="INTEGRASE"/>
    <property type="match status" value="1"/>
</dbReference>
<dbReference type="EMBL" id="SMMG02000007">
    <property type="protein sequence ID" value="KAA3467575.1"/>
    <property type="molecule type" value="Genomic_DNA"/>
</dbReference>
<evidence type="ECO:0000313" key="4">
    <source>
        <dbReference type="Proteomes" id="UP000325315"/>
    </source>
</evidence>
<dbReference type="GO" id="GO:0008233">
    <property type="term" value="F:peptidase activity"/>
    <property type="evidence" value="ECO:0007669"/>
    <property type="project" value="UniProtKB-KW"/>
</dbReference>
<dbReference type="GO" id="GO:0015074">
    <property type="term" value="P:DNA integration"/>
    <property type="evidence" value="ECO:0007669"/>
    <property type="project" value="InterPro"/>
</dbReference>
<dbReference type="GO" id="GO:0003676">
    <property type="term" value="F:nucleic acid binding"/>
    <property type="evidence" value="ECO:0007669"/>
    <property type="project" value="InterPro"/>
</dbReference>
<gene>
    <name evidence="3" type="ORF">EPI10_002577</name>
</gene>
<dbReference type="SUPFAM" id="SSF53098">
    <property type="entry name" value="Ribonuclease H-like"/>
    <property type="match status" value="1"/>
</dbReference>
<dbReference type="InterPro" id="IPR012337">
    <property type="entry name" value="RNaseH-like_sf"/>
</dbReference>
<sequence>MRQHAEERTKRHKAMSCLQNCVSDVIFTRIMACETPKQAWDKLKEEFQCTERTRQIRLLGEQFSEARIMEKHCKKKGHVEKVCKNKGRPRQAQNQQPKAEAQVAEEGSDHEEHVFAVSCSVAKEKSSRGCLLNSGCTNHMSPDATIFKTLDRSCQTKFKVGNSQFIKAEGKGDVLICTSTSNKLISNVLLVPKIGRNLLTIAQLLNKGYSVVFKVNWPSGSNSAYTGSTDDFKLWHQRLGHANFRAMAKMISEDLVENFTKLVKHEDVYEKLEVAQMFLKFKAQAESETGCKLKTIRPDNGTEYTSAQFQAHYKNAGIKHQLTNVYTPQ</sequence>
<dbReference type="Gene3D" id="3.30.420.10">
    <property type="entry name" value="Ribonuclease H-like superfamily/Ribonuclease H"/>
    <property type="match status" value="1"/>
</dbReference>
<feature type="domain" description="Integrase catalytic" evidence="2">
    <location>
        <begin position="226"/>
        <end position="329"/>
    </location>
</feature>
<keyword evidence="4" id="KW-1185">Reference proteome</keyword>
<dbReference type="InterPro" id="IPR025724">
    <property type="entry name" value="GAG-pre-integrase_dom"/>
</dbReference>
<evidence type="ECO:0000313" key="3">
    <source>
        <dbReference type="EMBL" id="KAA3467575.1"/>
    </source>
</evidence>
<organism evidence="3 4">
    <name type="scientific">Gossypium australe</name>
    <dbReference type="NCBI Taxonomy" id="47621"/>
    <lineage>
        <taxon>Eukaryota</taxon>
        <taxon>Viridiplantae</taxon>
        <taxon>Streptophyta</taxon>
        <taxon>Embryophyta</taxon>
        <taxon>Tracheophyta</taxon>
        <taxon>Spermatophyta</taxon>
        <taxon>Magnoliopsida</taxon>
        <taxon>eudicotyledons</taxon>
        <taxon>Gunneridae</taxon>
        <taxon>Pentapetalae</taxon>
        <taxon>rosids</taxon>
        <taxon>malvids</taxon>
        <taxon>Malvales</taxon>
        <taxon>Malvaceae</taxon>
        <taxon>Malvoideae</taxon>
        <taxon>Gossypium</taxon>
    </lineage>
</organism>
<dbReference type="InterPro" id="IPR039537">
    <property type="entry name" value="Retrotran_Ty1/copia-like"/>
</dbReference>
<proteinExistence type="predicted"/>
<name>A0A5B6VEJ1_9ROSI</name>
<dbReference type="PANTHER" id="PTHR42648:SF18">
    <property type="entry name" value="RETROTRANSPOSON, UNCLASSIFIED-LIKE PROTEIN"/>
    <property type="match status" value="1"/>
</dbReference>
<dbReference type="Proteomes" id="UP000325315">
    <property type="component" value="Unassembled WGS sequence"/>
</dbReference>
<dbReference type="Pfam" id="PF14223">
    <property type="entry name" value="Retrotran_gag_2"/>
    <property type="match status" value="1"/>
</dbReference>
<dbReference type="InterPro" id="IPR001584">
    <property type="entry name" value="Integrase_cat-core"/>
</dbReference>
<dbReference type="OrthoDB" id="1002045at2759"/>
<reference evidence="4" key="1">
    <citation type="journal article" date="2019" name="Plant Biotechnol. J.">
        <title>Genome sequencing of the Australian wild diploid species Gossypium australe highlights disease resistance and delayed gland morphogenesis.</title>
        <authorList>
            <person name="Cai Y."/>
            <person name="Cai X."/>
            <person name="Wang Q."/>
            <person name="Wang P."/>
            <person name="Zhang Y."/>
            <person name="Cai C."/>
            <person name="Xu Y."/>
            <person name="Wang K."/>
            <person name="Zhou Z."/>
            <person name="Wang C."/>
            <person name="Geng S."/>
            <person name="Li B."/>
            <person name="Dong Q."/>
            <person name="Hou Y."/>
            <person name="Wang H."/>
            <person name="Ai P."/>
            <person name="Liu Z."/>
            <person name="Yi F."/>
            <person name="Sun M."/>
            <person name="An G."/>
            <person name="Cheng J."/>
            <person name="Zhang Y."/>
            <person name="Shi Q."/>
            <person name="Xie Y."/>
            <person name="Shi X."/>
            <person name="Chang Y."/>
            <person name="Huang F."/>
            <person name="Chen Y."/>
            <person name="Hong S."/>
            <person name="Mi L."/>
            <person name="Sun Q."/>
            <person name="Zhang L."/>
            <person name="Zhou B."/>
            <person name="Peng R."/>
            <person name="Zhang X."/>
            <person name="Liu F."/>
        </authorList>
    </citation>
    <scope>NUCLEOTIDE SEQUENCE [LARGE SCALE GENOMIC DNA]</scope>
    <source>
        <strain evidence="4">cv. PA1801</strain>
    </source>
</reference>
<dbReference type="GO" id="GO:0006508">
    <property type="term" value="P:proteolysis"/>
    <property type="evidence" value="ECO:0007669"/>
    <property type="project" value="UniProtKB-KW"/>
</dbReference>
<dbReference type="InterPro" id="IPR054722">
    <property type="entry name" value="PolX-like_BBD"/>
</dbReference>